<dbReference type="VEuPathDB" id="FungiDB:FUN_004865"/>
<accession>A0A2N0NHY6</accession>
<evidence type="ECO:0000313" key="2">
    <source>
        <dbReference type="EMBL" id="PKB94191.1"/>
    </source>
</evidence>
<evidence type="ECO:0008006" key="4">
    <source>
        <dbReference type="Google" id="ProtNLM"/>
    </source>
</evidence>
<reference evidence="2 3" key="2">
    <citation type="submission" date="2017-09" db="EMBL/GenBank/DDBJ databases">
        <title>Extensive intraspecific genome diversity in a model arbuscular mycorrhizal fungus.</title>
        <authorList>
            <person name="Chen E.C."/>
            <person name="Morin E."/>
            <person name="Beaudet D."/>
            <person name="Noel J."/>
            <person name="Ndikumana S."/>
            <person name="Charron P."/>
            <person name="St-Onge C."/>
            <person name="Giorgi J."/>
            <person name="Grigoriev I.V."/>
            <person name="Roux C."/>
            <person name="Martin F.M."/>
            <person name="Corradi N."/>
        </authorList>
    </citation>
    <scope>NUCLEOTIDE SEQUENCE [LARGE SCALE GENOMIC DNA]</scope>
    <source>
        <strain evidence="2 3">A5</strain>
    </source>
</reference>
<comment type="caution">
    <text evidence="2">The sequence shown here is derived from an EMBL/GenBank/DDBJ whole genome shotgun (WGS) entry which is preliminary data.</text>
</comment>
<reference evidence="2 3" key="1">
    <citation type="submission" date="2016-04" db="EMBL/GenBank/DDBJ databases">
        <title>Genome analyses suggest a sexual origin of heterokaryosis in a supposedly ancient asexual fungus.</title>
        <authorList>
            <person name="Ropars J."/>
            <person name="Sedzielewska K."/>
            <person name="Noel J."/>
            <person name="Charron P."/>
            <person name="Farinelli L."/>
            <person name="Marton T."/>
            <person name="Kruger M."/>
            <person name="Pelin A."/>
            <person name="Brachmann A."/>
            <person name="Corradi N."/>
        </authorList>
    </citation>
    <scope>NUCLEOTIDE SEQUENCE [LARGE SCALE GENOMIC DNA]</scope>
    <source>
        <strain evidence="2 3">A5</strain>
    </source>
</reference>
<evidence type="ECO:0000256" key="1">
    <source>
        <dbReference type="SAM" id="MobiDB-lite"/>
    </source>
</evidence>
<gene>
    <name evidence="2" type="ORF">RhiirA5_439346</name>
</gene>
<name>A0A2N0NHY6_9GLOM</name>
<dbReference type="Gene3D" id="1.10.510.10">
    <property type="entry name" value="Transferase(Phosphotransferase) domain 1"/>
    <property type="match status" value="1"/>
</dbReference>
<dbReference type="Proteomes" id="UP000232722">
    <property type="component" value="Unassembled WGS sequence"/>
</dbReference>
<organism evidence="2 3">
    <name type="scientific">Rhizophagus irregularis</name>
    <dbReference type="NCBI Taxonomy" id="588596"/>
    <lineage>
        <taxon>Eukaryota</taxon>
        <taxon>Fungi</taxon>
        <taxon>Fungi incertae sedis</taxon>
        <taxon>Mucoromycota</taxon>
        <taxon>Glomeromycotina</taxon>
        <taxon>Glomeromycetes</taxon>
        <taxon>Glomerales</taxon>
        <taxon>Glomeraceae</taxon>
        <taxon>Rhizophagus</taxon>
    </lineage>
</organism>
<sequence>MKKCWHSDPEKRPTAAKVLKKIETIQNKEWQNETEIIESLDIGPVMTNNPVAIYKSRYLSGMIKSAISTRSLRSQSITSELDQFDFYQNPNNKRKFDDNQSENNFDNGENIKKTKLIENENNCKDYVTKEIKFDINTNSKPNDDKYTTREIGFDI</sequence>
<dbReference type="VEuPathDB" id="FungiDB:RhiirFUN_017694"/>
<feature type="region of interest" description="Disordered" evidence="1">
    <location>
        <begin position="88"/>
        <end position="107"/>
    </location>
</feature>
<evidence type="ECO:0000313" key="3">
    <source>
        <dbReference type="Proteomes" id="UP000232722"/>
    </source>
</evidence>
<dbReference type="VEuPathDB" id="FungiDB:RhiirA1_454252"/>
<proteinExistence type="predicted"/>
<dbReference type="AlphaFoldDB" id="A0A2N0NHY6"/>
<dbReference type="EMBL" id="LLXJ01006484">
    <property type="protein sequence ID" value="PKB94191.1"/>
    <property type="molecule type" value="Genomic_DNA"/>
</dbReference>
<protein>
    <recommendedName>
        <fullName evidence="4">Serine-threonine/tyrosine-protein kinase catalytic domain-containing protein</fullName>
    </recommendedName>
</protein>